<dbReference type="GO" id="GO:0046914">
    <property type="term" value="F:transition metal ion binding"/>
    <property type="evidence" value="ECO:0007669"/>
    <property type="project" value="InterPro"/>
</dbReference>
<evidence type="ECO:0000313" key="3">
    <source>
        <dbReference type="EMBL" id="ABE61957.1"/>
    </source>
</evidence>
<dbReference type="InterPro" id="IPR008988">
    <property type="entry name" value="Transcriptional_repressor_C"/>
</dbReference>
<dbReference type="PANTHER" id="PTHR42954">
    <property type="entry name" value="FE(2+) TRANSPORT PROTEIN A"/>
    <property type="match status" value="1"/>
</dbReference>
<dbReference type="Pfam" id="PF04023">
    <property type="entry name" value="FeoA"/>
    <property type="match status" value="1"/>
</dbReference>
<name>Q1QP90_NITHX</name>
<dbReference type="eggNOG" id="COG1918">
    <property type="taxonomic scope" value="Bacteria"/>
</dbReference>
<proteinExistence type="predicted"/>
<protein>
    <submittedName>
        <fullName evidence="3">FeoA</fullName>
    </submittedName>
</protein>
<sequence>MIQLVDRHLKAIIMSDLDTSIPEATQTTPLGLARRGFCGRVSAIMVNGDHLGVSAMEIERRLLEFGIVEGVSVQILHEGPIGRDPIAVRVNGTTIALRRCEAMAIIVGDHSPSADAAE</sequence>
<dbReference type="STRING" id="323097.Nham_1110"/>
<evidence type="ECO:0000313" key="4">
    <source>
        <dbReference type="Proteomes" id="UP000001953"/>
    </source>
</evidence>
<dbReference type="SUPFAM" id="SSF50037">
    <property type="entry name" value="C-terminal domain of transcriptional repressors"/>
    <property type="match status" value="1"/>
</dbReference>
<reference evidence="3 4" key="1">
    <citation type="submission" date="2006-03" db="EMBL/GenBank/DDBJ databases">
        <title>Complete sequence of chromosome of Nitrobacter hamburgensis X14.</title>
        <authorList>
            <consortium name="US DOE Joint Genome Institute"/>
            <person name="Copeland A."/>
            <person name="Lucas S."/>
            <person name="Lapidus A."/>
            <person name="Barry K."/>
            <person name="Detter J.C."/>
            <person name="Glavina del Rio T."/>
            <person name="Hammon N."/>
            <person name="Israni S."/>
            <person name="Dalin E."/>
            <person name="Tice H."/>
            <person name="Pitluck S."/>
            <person name="Chain P."/>
            <person name="Malfatti S."/>
            <person name="Shin M."/>
            <person name="Vergez L."/>
            <person name="Schmutz J."/>
            <person name="Larimer F."/>
            <person name="Land M."/>
            <person name="Hauser L."/>
            <person name="Kyrpides N."/>
            <person name="Ivanova N."/>
            <person name="Ward B."/>
            <person name="Arp D."/>
            <person name="Klotz M."/>
            <person name="Stein L."/>
            <person name="O'Mullan G."/>
            <person name="Starkenburg S."/>
            <person name="Sayavedra L."/>
            <person name="Poret-Peterson A.T."/>
            <person name="Gentry M.E."/>
            <person name="Bruce D."/>
            <person name="Richardson P."/>
        </authorList>
    </citation>
    <scope>NUCLEOTIDE SEQUENCE [LARGE SCALE GENOMIC DNA]</scope>
    <source>
        <strain evidence="4">DSM 10229 / NCIMB 13809 / X14</strain>
    </source>
</reference>
<evidence type="ECO:0000259" key="2">
    <source>
        <dbReference type="SMART" id="SM00899"/>
    </source>
</evidence>
<dbReference type="InterPro" id="IPR052713">
    <property type="entry name" value="FeoA"/>
</dbReference>
<keyword evidence="4" id="KW-1185">Reference proteome</keyword>
<organism evidence="3 4">
    <name type="scientific">Nitrobacter hamburgensis (strain DSM 10229 / NCIMB 13809 / X14)</name>
    <dbReference type="NCBI Taxonomy" id="323097"/>
    <lineage>
        <taxon>Bacteria</taxon>
        <taxon>Pseudomonadati</taxon>
        <taxon>Pseudomonadota</taxon>
        <taxon>Alphaproteobacteria</taxon>
        <taxon>Hyphomicrobiales</taxon>
        <taxon>Nitrobacteraceae</taxon>
        <taxon>Nitrobacter</taxon>
    </lineage>
</organism>
<dbReference type="PANTHER" id="PTHR42954:SF2">
    <property type="entry name" value="FE(2+) TRANSPORT PROTEIN A"/>
    <property type="match status" value="1"/>
</dbReference>
<feature type="domain" description="Ferrous iron transporter FeoA-like" evidence="2">
    <location>
        <begin position="28"/>
        <end position="109"/>
    </location>
</feature>
<dbReference type="Proteomes" id="UP000001953">
    <property type="component" value="Chromosome"/>
</dbReference>
<dbReference type="SMART" id="SM00899">
    <property type="entry name" value="FeoA"/>
    <property type="match status" value="1"/>
</dbReference>
<dbReference type="Gene3D" id="2.30.30.90">
    <property type="match status" value="1"/>
</dbReference>
<dbReference type="InterPro" id="IPR007167">
    <property type="entry name" value="Fe-transptr_FeoA-like"/>
</dbReference>
<keyword evidence="1" id="KW-0408">Iron</keyword>
<evidence type="ECO:0000256" key="1">
    <source>
        <dbReference type="ARBA" id="ARBA00023004"/>
    </source>
</evidence>
<dbReference type="AlphaFoldDB" id="Q1QP90"/>
<dbReference type="EMBL" id="CP000319">
    <property type="protein sequence ID" value="ABE61957.1"/>
    <property type="molecule type" value="Genomic_DNA"/>
</dbReference>
<dbReference type="HOGENOM" id="CLU_150646_1_2_5"/>
<accession>Q1QP90</accession>
<dbReference type="InterPro" id="IPR038157">
    <property type="entry name" value="FeoA_core_dom"/>
</dbReference>
<dbReference type="KEGG" id="nha:Nham_1110"/>
<gene>
    <name evidence="3" type="ordered locus">Nham_1110</name>
</gene>